<dbReference type="EMBL" id="JAAVJS010000005">
    <property type="protein sequence ID" value="NJX14790.1"/>
    <property type="molecule type" value="Genomic_DNA"/>
</dbReference>
<dbReference type="InterPro" id="IPR041662">
    <property type="entry name" value="SusD-like_2"/>
</dbReference>
<keyword evidence="1" id="KW-0449">Lipoprotein</keyword>
<proteinExistence type="predicted"/>
<evidence type="ECO:0000313" key="2">
    <source>
        <dbReference type="Proteomes" id="UP000760545"/>
    </source>
</evidence>
<dbReference type="Gene3D" id="1.25.40.390">
    <property type="match status" value="1"/>
</dbReference>
<dbReference type="RefSeq" id="WP_167917031.1">
    <property type="nucleotide sequence ID" value="NZ_JAAVJS010000005.1"/>
</dbReference>
<dbReference type="Pfam" id="PF12771">
    <property type="entry name" value="SusD-like_2"/>
    <property type="match status" value="1"/>
</dbReference>
<protein>
    <submittedName>
        <fullName evidence="1">SusD/RagB family nutrient-binding outer membrane lipoprotein</fullName>
    </submittedName>
</protein>
<dbReference type="InterPro" id="IPR011990">
    <property type="entry name" value="TPR-like_helical_dom_sf"/>
</dbReference>
<comment type="caution">
    <text evidence="1">The sequence shown here is derived from an EMBL/GenBank/DDBJ whole genome shotgun (WGS) entry which is preliminary data.</text>
</comment>
<keyword evidence="2" id="KW-1185">Reference proteome</keyword>
<evidence type="ECO:0000313" key="1">
    <source>
        <dbReference type="EMBL" id="NJX14790.1"/>
    </source>
</evidence>
<name>A0ABX1D8U1_9FLAO</name>
<dbReference type="PROSITE" id="PS51257">
    <property type="entry name" value="PROKAR_LIPOPROTEIN"/>
    <property type="match status" value="1"/>
</dbReference>
<sequence length="489" mass="54333">MKLKNYIYICVFILTYSCSNEDLLRVNQDPNVATSIDPDYLMGYASYAWTGTRTGGDLFLPVGWANQAFSTGGNAGWGYADDRYDISPFSIGNVWSGYFVSAGNNLKIAIDQAEASSPTNNNGAAQCKLVLANVMFENTMIYGDIPYREAWQAGEFPNPVFDPQEQVLNDLLAMIDEALNQIDPSSILKISSNDPYYKGDMNKWIKFGNSLKLKILMVMVDKDPSKASEIGSLVNSSNLITSSSDNFKIDFYDETNAENPKNKIFKQYAGGVNPWVFANTIGFTFMDDRNDPRIPIYFDANDNGDFIPVDTATEAQIDNDGELLSSPISVDNLWKVDAPDLILSSSEIQLLRAEIYTRGIGVSSDLSMANTLYKDGVKQSLVYHSISEADANNYVDNDLPQIDGLSASDAEYEIHVQQWIDFQDRTLEGWINWRRSGTEGNEVPDLQLPPGAPAGGLFRRYTYPSGELTSNSNAPDGSDKLFDKLWFDL</sequence>
<accession>A0ABX1D8U1</accession>
<organism evidence="1 2">
    <name type="scientific">Tamlana crocina</name>
    <dbReference type="NCBI Taxonomy" id="393006"/>
    <lineage>
        <taxon>Bacteria</taxon>
        <taxon>Pseudomonadati</taxon>
        <taxon>Bacteroidota</taxon>
        <taxon>Flavobacteriia</taxon>
        <taxon>Flavobacteriales</taxon>
        <taxon>Flavobacteriaceae</taxon>
        <taxon>Tamlana</taxon>
    </lineage>
</organism>
<dbReference type="Proteomes" id="UP000760545">
    <property type="component" value="Unassembled WGS sequence"/>
</dbReference>
<dbReference type="SUPFAM" id="SSF48452">
    <property type="entry name" value="TPR-like"/>
    <property type="match status" value="1"/>
</dbReference>
<reference evidence="1 2" key="1">
    <citation type="submission" date="2020-03" db="EMBL/GenBank/DDBJ databases">
        <title>Tamlana sp. nov, isolated from XXX.</title>
        <authorList>
            <person name="Cao W.R."/>
        </authorList>
    </citation>
    <scope>NUCLEOTIDE SEQUENCE [LARGE SCALE GENOMIC DNA]</scope>
    <source>
        <strain evidence="1 2">HST1-43</strain>
    </source>
</reference>
<gene>
    <name evidence="1" type="ORF">HC176_04755</name>
</gene>